<protein>
    <recommendedName>
        <fullName evidence="5">N-myc downstream regulated</fullName>
    </recommendedName>
</protein>
<comment type="caution">
    <text evidence="3">The sequence shown here is derived from an EMBL/GenBank/DDBJ whole genome shotgun (WGS) entry which is preliminary data.</text>
</comment>
<evidence type="ECO:0008006" key="5">
    <source>
        <dbReference type="Google" id="ProtNLM"/>
    </source>
</evidence>
<dbReference type="Proteomes" id="UP001642483">
    <property type="component" value="Unassembled WGS sequence"/>
</dbReference>
<dbReference type="EMBL" id="CAWYQH010000098">
    <property type="protein sequence ID" value="CAK8684783.1"/>
    <property type="molecule type" value="Genomic_DNA"/>
</dbReference>
<dbReference type="InterPro" id="IPR004142">
    <property type="entry name" value="NDRG"/>
</dbReference>
<comment type="similarity">
    <text evidence="1">Belongs to the NDRG family.</text>
</comment>
<evidence type="ECO:0000256" key="1">
    <source>
        <dbReference type="ARBA" id="ARBA00005598"/>
    </source>
</evidence>
<reference evidence="3 4" key="1">
    <citation type="submission" date="2024-02" db="EMBL/GenBank/DDBJ databases">
        <authorList>
            <person name="Daric V."/>
            <person name="Darras S."/>
        </authorList>
    </citation>
    <scope>NUCLEOTIDE SEQUENCE [LARGE SCALE GENOMIC DNA]</scope>
</reference>
<sequence length="381" mass="42157">MELQEVNITPEHPLLNSKHTHFEDNVVECSYIQGGTTHKTKLNVTIQGDKTKNHAMVTFHDIGLNSVSNFGPLMNSESMGPVTQKYCIYHIDAPGQEENAAKLPNGFVYPSMENLSDMMPKIFSHFGLKNAICIGCGAGANVFTRFALKNPGMVEGLILVNPTILPVGTVSWIGELITNFTTPISEQVLNYHLSKAEVDSVSQELVETHRKHFKQNMNEENVQTFWKEYERRREINLVRPIDPQMPDKTLQCQTMILVGDLSPFVDDAVEVNSRLNPTKTTFLKMADAGGMVLEEQIFKVAEAFTYFLQGLGHIPGVMMTRLARSRTISNSSTGSGDGDRKRVRTLSGGSAGSPHHHHADEIIDVPAKHNDKAQLVSGAVC</sequence>
<name>A0ABP0G1L7_CLALP</name>
<feature type="region of interest" description="Disordered" evidence="2">
    <location>
        <begin position="328"/>
        <end position="357"/>
    </location>
</feature>
<gene>
    <name evidence="3" type="ORF">CVLEPA_LOCUS15897</name>
</gene>
<proteinExistence type="inferred from homology"/>
<dbReference type="InterPro" id="IPR029058">
    <property type="entry name" value="AB_hydrolase_fold"/>
</dbReference>
<dbReference type="PANTHER" id="PTHR11034">
    <property type="entry name" value="N-MYC DOWNSTREAM REGULATED"/>
    <property type="match status" value="1"/>
</dbReference>
<evidence type="ECO:0000313" key="3">
    <source>
        <dbReference type="EMBL" id="CAK8684783.1"/>
    </source>
</evidence>
<dbReference type="Pfam" id="PF03096">
    <property type="entry name" value="Ndr"/>
    <property type="match status" value="1"/>
</dbReference>
<evidence type="ECO:0000256" key="2">
    <source>
        <dbReference type="SAM" id="MobiDB-lite"/>
    </source>
</evidence>
<accession>A0ABP0G1L7</accession>
<evidence type="ECO:0000313" key="4">
    <source>
        <dbReference type="Proteomes" id="UP001642483"/>
    </source>
</evidence>
<dbReference type="Gene3D" id="3.40.50.1820">
    <property type="entry name" value="alpha/beta hydrolase"/>
    <property type="match status" value="1"/>
</dbReference>
<dbReference type="SUPFAM" id="SSF53474">
    <property type="entry name" value="alpha/beta-Hydrolases"/>
    <property type="match status" value="1"/>
</dbReference>
<organism evidence="3 4">
    <name type="scientific">Clavelina lepadiformis</name>
    <name type="common">Light-bulb sea squirt</name>
    <name type="synonym">Ascidia lepadiformis</name>
    <dbReference type="NCBI Taxonomy" id="159417"/>
    <lineage>
        <taxon>Eukaryota</taxon>
        <taxon>Metazoa</taxon>
        <taxon>Chordata</taxon>
        <taxon>Tunicata</taxon>
        <taxon>Ascidiacea</taxon>
        <taxon>Aplousobranchia</taxon>
        <taxon>Clavelinidae</taxon>
        <taxon>Clavelina</taxon>
    </lineage>
</organism>
<keyword evidence="4" id="KW-1185">Reference proteome</keyword>